<reference evidence="1 2" key="2">
    <citation type="journal article" date="2019" name="G3 (Bethesda)">
        <title>Hybrid Assembly of the Genome of the Entomopathogenic Nematode Steinernema carpocapsae Identifies the X-Chromosome.</title>
        <authorList>
            <person name="Serra L."/>
            <person name="Macchietto M."/>
            <person name="Macias-Munoz A."/>
            <person name="McGill C.J."/>
            <person name="Rodriguez I.M."/>
            <person name="Rodriguez B."/>
            <person name="Murad R."/>
            <person name="Mortazavi A."/>
        </authorList>
    </citation>
    <scope>NUCLEOTIDE SEQUENCE [LARGE SCALE GENOMIC DNA]</scope>
    <source>
        <strain evidence="1 2">ALL</strain>
    </source>
</reference>
<gene>
    <name evidence="1" type="ORF">L596_002485</name>
</gene>
<sequence length="69" mass="7983">MFVLFVSRVFYFVEVKCNLVRARYRIRPLQADFAASLHTITRCAAFLLKDFCCSSQNSVSPRYKDGLRG</sequence>
<dbReference type="EMBL" id="AZBU02000001">
    <property type="protein sequence ID" value="TMS34998.1"/>
    <property type="molecule type" value="Genomic_DNA"/>
</dbReference>
<reference evidence="1 2" key="1">
    <citation type="journal article" date="2015" name="Genome Biol.">
        <title>Comparative genomics of Steinernema reveals deeply conserved gene regulatory networks.</title>
        <authorList>
            <person name="Dillman A.R."/>
            <person name="Macchietto M."/>
            <person name="Porter C.F."/>
            <person name="Rogers A."/>
            <person name="Williams B."/>
            <person name="Antoshechkin I."/>
            <person name="Lee M.M."/>
            <person name="Goodwin Z."/>
            <person name="Lu X."/>
            <person name="Lewis E.E."/>
            <person name="Goodrich-Blair H."/>
            <person name="Stock S.P."/>
            <person name="Adams B.J."/>
            <person name="Sternberg P.W."/>
            <person name="Mortazavi A."/>
        </authorList>
    </citation>
    <scope>NUCLEOTIDE SEQUENCE [LARGE SCALE GENOMIC DNA]</scope>
    <source>
        <strain evidence="1 2">ALL</strain>
    </source>
</reference>
<evidence type="ECO:0000313" key="2">
    <source>
        <dbReference type="Proteomes" id="UP000298663"/>
    </source>
</evidence>
<organism evidence="1 2">
    <name type="scientific">Steinernema carpocapsae</name>
    <name type="common">Entomopathogenic nematode</name>
    <dbReference type="NCBI Taxonomy" id="34508"/>
    <lineage>
        <taxon>Eukaryota</taxon>
        <taxon>Metazoa</taxon>
        <taxon>Ecdysozoa</taxon>
        <taxon>Nematoda</taxon>
        <taxon>Chromadorea</taxon>
        <taxon>Rhabditida</taxon>
        <taxon>Tylenchina</taxon>
        <taxon>Panagrolaimomorpha</taxon>
        <taxon>Strongyloidoidea</taxon>
        <taxon>Steinernematidae</taxon>
        <taxon>Steinernema</taxon>
    </lineage>
</organism>
<comment type="caution">
    <text evidence="1">The sequence shown here is derived from an EMBL/GenBank/DDBJ whole genome shotgun (WGS) entry which is preliminary data.</text>
</comment>
<name>A0A4U8UTB3_STECR</name>
<keyword evidence="2" id="KW-1185">Reference proteome</keyword>
<dbReference type="AlphaFoldDB" id="A0A4U8UTB3"/>
<proteinExistence type="predicted"/>
<accession>A0A4U8UTB3</accession>
<protein>
    <submittedName>
        <fullName evidence="1">Uncharacterized protein</fullName>
    </submittedName>
</protein>
<dbReference type="Proteomes" id="UP000298663">
    <property type="component" value="Unassembled WGS sequence"/>
</dbReference>
<evidence type="ECO:0000313" key="1">
    <source>
        <dbReference type="EMBL" id="TMS34998.1"/>
    </source>
</evidence>